<gene>
    <name evidence="2" type="primary">LOC104782222</name>
</gene>
<proteinExistence type="predicted"/>
<reference evidence="1" key="1">
    <citation type="journal article" date="2014" name="Nat. Commun.">
        <title>The emerging biofuel crop Camelina sativa retains a highly undifferentiated hexaploid genome structure.</title>
        <authorList>
            <person name="Kagale S."/>
            <person name="Koh C."/>
            <person name="Nixon J."/>
            <person name="Bollina V."/>
            <person name="Clarke W.E."/>
            <person name="Tuteja R."/>
            <person name="Spillane C."/>
            <person name="Robinson S.J."/>
            <person name="Links M.G."/>
            <person name="Clarke C."/>
            <person name="Higgins E.E."/>
            <person name="Huebert T."/>
            <person name="Sharpe A.G."/>
            <person name="Parkin I.A."/>
        </authorList>
    </citation>
    <scope>NUCLEOTIDE SEQUENCE [LARGE SCALE GENOMIC DNA]</scope>
    <source>
        <strain evidence="1">cv. DH55</strain>
    </source>
</reference>
<dbReference type="GeneID" id="104782222"/>
<name>A0ABM0YSX1_CAMSA</name>
<organism evidence="1 2">
    <name type="scientific">Camelina sativa</name>
    <name type="common">False flax</name>
    <name type="synonym">Myagrum sativum</name>
    <dbReference type="NCBI Taxonomy" id="90675"/>
    <lineage>
        <taxon>Eukaryota</taxon>
        <taxon>Viridiplantae</taxon>
        <taxon>Streptophyta</taxon>
        <taxon>Embryophyta</taxon>
        <taxon>Tracheophyta</taxon>
        <taxon>Spermatophyta</taxon>
        <taxon>Magnoliopsida</taxon>
        <taxon>eudicotyledons</taxon>
        <taxon>Gunneridae</taxon>
        <taxon>Pentapetalae</taxon>
        <taxon>rosids</taxon>
        <taxon>malvids</taxon>
        <taxon>Brassicales</taxon>
        <taxon>Brassicaceae</taxon>
        <taxon>Camelineae</taxon>
        <taxon>Camelina</taxon>
    </lineage>
</organism>
<evidence type="ECO:0000313" key="2">
    <source>
        <dbReference type="RefSeq" id="XP_010505396.1"/>
    </source>
</evidence>
<reference evidence="2" key="2">
    <citation type="submission" date="2025-08" db="UniProtKB">
        <authorList>
            <consortium name="RefSeq"/>
        </authorList>
    </citation>
    <scope>IDENTIFICATION</scope>
    <source>
        <tissue evidence="2">Leaf</tissue>
    </source>
</reference>
<dbReference type="Proteomes" id="UP000694864">
    <property type="component" value="Chromosome 4"/>
</dbReference>
<protein>
    <submittedName>
        <fullName evidence="2">Uncharacterized protein LOC104782222</fullName>
    </submittedName>
</protein>
<dbReference type="RefSeq" id="XP_010505396.1">
    <property type="nucleotide sequence ID" value="XM_010507094.2"/>
</dbReference>
<evidence type="ECO:0000313" key="1">
    <source>
        <dbReference type="Proteomes" id="UP000694864"/>
    </source>
</evidence>
<keyword evidence="1" id="KW-1185">Reference proteome</keyword>
<accession>A0ABM0YSX1</accession>
<sequence length="154" mass="17958">MSERVKVLDKSVKDKIDDCLNNLREMKEIEIQLKQSCGVDPPCMTTSNASAIDSWLETWKDFKEMDIEVFTCLISNRGSEEFRRMKIARRFAVVSLLMEIRGIELPPHDDANIPQLEAFHDELLQDQVDVLEEHLCKIRVEHRLLADKLRSKFV</sequence>